<dbReference type="SMART" id="SM00382">
    <property type="entry name" value="AAA"/>
    <property type="match status" value="1"/>
</dbReference>
<feature type="compositionally biased region" description="Acidic residues" evidence="1">
    <location>
        <begin position="282"/>
        <end position="293"/>
    </location>
</feature>
<dbReference type="PANTHER" id="PTHR46411:SF2">
    <property type="entry name" value="AAA+ ATPASE DOMAIN-CONTAINING PROTEIN"/>
    <property type="match status" value="1"/>
</dbReference>
<dbReference type="EMBL" id="DF977467">
    <property type="protein sequence ID" value="GAP85103.2"/>
    <property type="molecule type" value="Genomic_DNA"/>
</dbReference>
<organism evidence="3">
    <name type="scientific">Rosellinia necatrix</name>
    <name type="common">White root-rot fungus</name>
    <dbReference type="NCBI Taxonomy" id="77044"/>
    <lineage>
        <taxon>Eukaryota</taxon>
        <taxon>Fungi</taxon>
        <taxon>Dikarya</taxon>
        <taxon>Ascomycota</taxon>
        <taxon>Pezizomycotina</taxon>
        <taxon>Sordariomycetes</taxon>
        <taxon>Xylariomycetidae</taxon>
        <taxon>Xylariales</taxon>
        <taxon>Xylariaceae</taxon>
        <taxon>Rosellinia</taxon>
    </lineage>
</organism>
<dbReference type="Pfam" id="PF22942">
    <property type="entry name" value="DUF7025"/>
    <property type="match status" value="1"/>
</dbReference>
<dbReference type="InterPro" id="IPR027417">
    <property type="entry name" value="P-loop_NTPase"/>
</dbReference>
<keyword evidence="4" id="KW-1185">Reference proteome</keyword>
<dbReference type="OMA" id="WADANWE"/>
<accession>A0A1S7UUB1</accession>
<proteinExistence type="predicted"/>
<dbReference type="Gene3D" id="3.40.50.300">
    <property type="entry name" value="P-loop containing nucleotide triphosphate hydrolases"/>
    <property type="match status" value="1"/>
</dbReference>
<dbReference type="InterPro" id="IPR056599">
    <property type="entry name" value="AAA_lid_fung"/>
</dbReference>
<dbReference type="AlphaFoldDB" id="A0A1S7UUB1"/>
<evidence type="ECO:0000313" key="3">
    <source>
        <dbReference type="EMBL" id="GAP85103.2"/>
    </source>
</evidence>
<dbReference type="OrthoDB" id="10042665at2759"/>
<gene>
    <name evidence="3" type="ORF">SAMD00023353_2200320</name>
</gene>
<dbReference type="CDD" id="cd19481">
    <property type="entry name" value="RecA-like_protease"/>
    <property type="match status" value="1"/>
</dbReference>
<dbReference type="Pfam" id="PF23232">
    <property type="entry name" value="AAA_lid_13"/>
    <property type="match status" value="1"/>
</dbReference>
<evidence type="ECO:0000256" key="1">
    <source>
        <dbReference type="SAM" id="MobiDB-lite"/>
    </source>
</evidence>
<evidence type="ECO:0000313" key="4">
    <source>
        <dbReference type="Proteomes" id="UP000054516"/>
    </source>
</evidence>
<feature type="region of interest" description="Disordered" evidence="1">
    <location>
        <begin position="262"/>
        <end position="293"/>
    </location>
</feature>
<dbReference type="PANTHER" id="PTHR46411">
    <property type="entry name" value="FAMILY ATPASE, PUTATIVE-RELATED"/>
    <property type="match status" value="1"/>
</dbReference>
<dbReference type="InterPro" id="IPR054289">
    <property type="entry name" value="DUF7025"/>
</dbReference>
<dbReference type="SUPFAM" id="SSF52540">
    <property type="entry name" value="P-loop containing nucleoside triphosphate hydrolases"/>
    <property type="match status" value="1"/>
</dbReference>
<feature type="region of interest" description="Disordered" evidence="1">
    <location>
        <begin position="981"/>
        <end position="1127"/>
    </location>
</feature>
<dbReference type="InterPro" id="IPR003593">
    <property type="entry name" value="AAA+_ATPase"/>
</dbReference>
<dbReference type="GO" id="GO:0016887">
    <property type="term" value="F:ATP hydrolysis activity"/>
    <property type="evidence" value="ECO:0007669"/>
    <property type="project" value="InterPro"/>
</dbReference>
<feature type="compositionally biased region" description="Polar residues" evidence="1">
    <location>
        <begin position="1040"/>
        <end position="1051"/>
    </location>
</feature>
<dbReference type="GO" id="GO:0005524">
    <property type="term" value="F:ATP binding"/>
    <property type="evidence" value="ECO:0007669"/>
    <property type="project" value="InterPro"/>
</dbReference>
<dbReference type="InterPro" id="IPR003959">
    <property type="entry name" value="ATPase_AAA_core"/>
</dbReference>
<reference evidence="3" key="1">
    <citation type="submission" date="2016-03" db="EMBL/GenBank/DDBJ databases">
        <title>Draft genome sequence of Rosellinia necatrix.</title>
        <authorList>
            <person name="Kanematsu S."/>
        </authorList>
    </citation>
    <scope>NUCLEOTIDE SEQUENCE [LARGE SCALE GENOMIC DNA]</scope>
    <source>
        <strain evidence="3">W97</strain>
    </source>
</reference>
<name>A0A1S7UUB1_ROSNE</name>
<evidence type="ECO:0000259" key="2">
    <source>
        <dbReference type="SMART" id="SM00382"/>
    </source>
</evidence>
<protein>
    <recommendedName>
        <fullName evidence="2">AAA+ ATPase domain-containing protein</fullName>
    </recommendedName>
</protein>
<dbReference type="Proteomes" id="UP000054516">
    <property type="component" value="Unassembled WGS sequence"/>
</dbReference>
<feature type="domain" description="AAA+ ATPase" evidence="2">
    <location>
        <begin position="689"/>
        <end position="814"/>
    </location>
</feature>
<dbReference type="Pfam" id="PF00004">
    <property type="entry name" value="AAA"/>
    <property type="match status" value="1"/>
</dbReference>
<sequence length="1143" mass="129777">MALPLRSLDLEGEEYTPTYQGYINARVAHDRYEDTVIRDIGDLNRRLWELERQVLPVFDREPRREIRSRSPRRECERYNAQAVVDDLESDTPLKTEAPIVEKIVPDARSQVMRVEWSQFQSLRGLEEGSCAAIDVLTGEPDIQLDLYYLKSYGRKTELQAPEKRSIAKSDVVPGEIQMPERLRINSRHLLQILSQISRPDDSPLKPPVVLLRPFRVLAYFNEAIRKRYEKLGKRLKVEVHQVNASNSFSALLDNAAGEGSIGPELPRKEEISNENEGQVQEIDMDSEKEDELDPESPVAFEHLRCLVDFMDKDIQKRKFHLKSGKCKKVFFSDLWHLFHPGDLVIGSDGKQAYRVMTMNSVGHRVIDPMRKYYRLYSWKGEKEEKEEEEEASITIRCIHIDFDGKHLGPVSKVFRIPKFEREIAVTSLNVYPLHFHPFAKEKAFNDTNVIGSEFKKYLIRRGRWFLKAVAIQQTTVQPMYYAGPALQTLDEIESQVVVDFEAAFGVEDHIKNGWKPELETLIRSEDSEDKNKGGQKCGANCCRGESVHDDSYIEKKMNDEFMGTLLPKAREEVPSVVVLPRPLDTKEPETGLSEDDLAIMSYRVFGYVLRNRKWAQLDITYLSEYQQLKAESENEKNVGEGAEEPKSAFDQLVLPTGHKDMILSLITQHFRDKESILDQRTDVVRGKGKGLIILLHGAPGVGKTTTAEGVAERFNKPLFQLTCGDLGTTAKDVEAALESNFALASRWGCVLLLDEADVFLAQRTKEDFKRNGLVAVFLRVLEYYAGILFLTTNRVGDFDEAFASRIHISLYYPELGREQTLEVFKLNLQLMQDRFRRKPRKLIFDEMKIGLFASDYWDKHPFDHWSGRQIRNACQTAVALAEFEMLGENGITSTGADVHLEVSHFETVAKAYLAFSEHIKDIYGTHAARRAKEAGLRAMWVNEKGDLIGSVGPKEAGMLKPNRKSRYIQKSQGQYNAGIYAQQQQQEQQQPMAPNSQGLPYRESRGEGQGYMNHPPPAPLRQSHPAGASEKHYDDAHAPQQPSNVDPQLQRQWMAPQHAQGQGWGGYHSDYDNLRPPSAGARGAYPQDRYNLEAGHPHQAKGGPSQIQRPPAGNYSTGYDRPGPEAEIFEASEGIGLASTRIG</sequence>